<dbReference type="CDD" id="cd22272">
    <property type="entry name" value="DPBB_EXLX1-like"/>
    <property type="match status" value="1"/>
</dbReference>
<evidence type="ECO:0000256" key="1">
    <source>
        <dbReference type="ARBA" id="ARBA00022729"/>
    </source>
</evidence>
<dbReference type="InterPro" id="IPR036908">
    <property type="entry name" value="RlpA-like_sf"/>
</dbReference>
<proteinExistence type="predicted"/>
<sequence>MATEQCNTDTLFERMDMQETRQAARQRRHRRRLLVGSTTGLVVTGLLVCLVMTMQPDREDDAGRAAATAVVDSQETHPPASPGKKKSPSPSPSEVSASPSAKAKKPKASPSPSPSTAAPRKAPATSPSAGRIRPKSTYQGVATVYKAGVGDGACSYGPSSDMMIAAMNTTDYETSKACGAYVRVRAANGASVTVRITNECPLPCAPGQLDLSEQAFAKLAPISTGRIAITWSLLSPSSPGTLSIRYKNGSSPYWCGIQAIGHRNPLARLEVRTSGGWRQLARTDYNYFLSPDGSGCGKAIRITDIYGERLTINGIALRPEVVQPTGVQFARH</sequence>
<reference evidence="5 6" key="2">
    <citation type="journal article" date="2023" name="ChemBioChem">
        <title>Acyltransferase Domain Exchange between Two Independent Type I Polyketide Synthases in the Same Producer Strain of Macrolide Antibiotics.</title>
        <authorList>
            <person name="Kudo F."/>
            <person name="Kishikawa K."/>
            <person name="Tsuboi K."/>
            <person name="Kido T."/>
            <person name="Usui T."/>
            <person name="Hashimoto J."/>
            <person name="Shin-Ya K."/>
            <person name="Miyanaga A."/>
            <person name="Eguchi T."/>
        </authorList>
    </citation>
    <scope>NUCLEOTIDE SEQUENCE [LARGE SCALE GENOMIC DNA]</scope>
    <source>
        <strain evidence="5 6">A-8890</strain>
    </source>
</reference>
<dbReference type="Gene3D" id="2.40.40.10">
    <property type="entry name" value="RlpA-like domain"/>
    <property type="match status" value="1"/>
</dbReference>
<keyword evidence="3" id="KW-1133">Transmembrane helix</keyword>
<protein>
    <recommendedName>
        <fullName evidence="4">Expansin-like EG45 domain-containing protein</fullName>
    </recommendedName>
</protein>
<feature type="transmembrane region" description="Helical" evidence="3">
    <location>
        <begin position="33"/>
        <end position="54"/>
    </location>
</feature>
<dbReference type="Gene3D" id="2.60.40.760">
    <property type="entry name" value="Expansin, cellulose-binding-like domain"/>
    <property type="match status" value="1"/>
</dbReference>
<feature type="domain" description="Expansin-like EG45" evidence="4">
    <location>
        <begin position="151"/>
        <end position="256"/>
    </location>
</feature>
<dbReference type="SUPFAM" id="SSF49590">
    <property type="entry name" value="PHL pollen allergen"/>
    <property type="match status" value="1"/>
</dbReference>
<dbReference type="PROSITE" id="PS50842">
    <property type="entry name" value="EXPANSIN_EG45"/>
    <property type="match status" value="1"/>
</dbReference>
<dbReference type="SUPFAM" id="SSF50685">
    <property type="entry name" value="Barwin-like endoglucanases"/>
    <property type="match status" value="1"/>
</dbReference>
<evidence type="ECO:0000313" key="6">
    <source>
        <dbReference type="Proteomes" id="UP001321542"/>
    </source>
</evidence>
<dbReference type="InterPro" id="IPR009009">
    <property type="entry name" value="RlpA-like_DPBB"/>
</dbReference>
<feature type="compositionally biased region" description="Low complexity" evidence="2">
    <location>
        <begin position="108"/>
        <end position="129"/>
    </location>
</feature>
<dbReference type="InterPro" id="IPR007112">
    <property type="entry name" value="Expansin/allergen_DPBB_dom"/>
</dbReference>
<evidence type="ECO:0000259" key="4">
    <source>
        <dbReference type="PROSITE" id="PS50842"/>
    </source>
</evidence>
<feature type="region of interest" description="Disordered" evidence="2">
    <location>
        <begin position="60"/>
        <end position="135"/>
    </location>
</feature>
<dbReference type="PANTHER" id="PTHR31836">
    <property type="match status" value="1"/>
</dbReference>
<dbReference type="Proteomes" id="UP001321542">
    <property type="component" value="Chromosome"/>
</dbReference>
<dbReference type="NCBIfam" id="NF041144">
    <property type="entry name" value="expansin_EXLX1"/>
    <property type="match status" value="1"/>
</dbReference>
<dbReference type="Pfam" id="PF03330">
    <property type="entry name" value="DPBB_1"/>
    <property type="match status" value="1"/>
</dbReference>
<dbReference type="InterPro" id="IPR036749">
    <property type="entry name" value="Expansin_CBD_sf"/>
</dbReference>
<keyword evidence="3" id="KW-0472">Membrane</keyword>
<dbReference type="InterPro" id="IPR051477">
    <property type="entry name" value="Expansin_CellWall"/>
</dbReference>
<dbReference type="PANTHER" id="PTHR31836:SF21">
    <property type="entry name" value="EXPANSIN-LIKE PROTEIN 7"/>
    <property type="match status" value="1"/>
</dbReference>
<evidence type="ECO:0000256" key="3">
    <source>
        <dbReference type="SAM" id="Phobius"/>
    </source>
</evidence>
<accession>A0ABM7FPN0</accession>
<gene>
    <name evidence="5" type="ORF">SGFS_100490</name>
</gene>
<reference evidence="5 6" key="1">
    <citation type="journal article" date="2010" name="ChemBioChem">
        <title>Cloning and characterization of the biosynthetic gene cluster of 16-membered macrolide antibiotic FD-891: involvement of a dual functional cytochrome P450 monooxygenase catalyzing epoxidation and hydroxylation.</title>
        <authorList>
            <person name="Kudo F."/>
            <person name="Motegi A."/>
            <person name="Mizoue K."/>
            <person name="Eguchi T."/>
        </authorList>
    </citation>
    <scope>NUCLEOTIDE SEQUENCE [LARGE SCALE GENOMIC DNA]</scope>
    <source>
        <strain evidence="5 6">A-8890</strain>
    </source>
</reference>
<keyword evidence="3" id="KW-0812">Transmembrane</keyword>
<evidence type="ECO:0000256" key="2">
    <source>
        <dbReference type="SAM" id="MobiDB-lite"/>
    </source>
</evidence>
<dbReference type="InterPro" id="IPR049818">
    <property type="entry name" value="Expansin_EXLX1-like"/>
</dbReference>
<feature type="compositionally biased region" description="Low complexity" evidence="2">
    <location>
        <begin position="92"/>
        <end position="101"/>
    </location>
</feature>
<evidence type="ECO:0000313" key="5">
    <source>
        <dbReference type="EMBL" id="BBC38755.1"/>
    </source>
</evidence>
<keyword evidence="1" id="KW-0732">Signal</keyword>
<dbReference type="EMBL" id="AP018448">
    <property type="protein sequence ID" value="BBC38755.1"/>
    <property type="molecule type" value="Genomic_DNA"/>
</dbReference>
<organism evidence="5 6">
    <name type="scientific">Streptomyces graminofaciens</name>
    <dbReference type="NCBI Taxonomy" id="68212"/>
    <lineage>
        <taxon>Bacteria</taxon>
        <taxon>Bacillati</taxon>
        <taxon>Actinomycetota</taxon>
        <taxon>Actinomycetes</taxon>
        <taxon>Kitasatosporales</taxon>
        <taxon>Streptomycetaceae</taxon>
        <taxon>Streptomyces</taxon>
    </lineage>
</organism>
<name>A0ABM7FPN0_9ACTN</name>
<keyword evidence="6" id="KW-1185">Reference proteome</keyword>